<sequence length="868" mass="96604">MDAPRPQAQSSGSGKAIDSNLETSSQAAGKGISSSSSGQAKRSTRPPKEAAKPKAVPNAPGQRFQCPRCPKNFSRIENLTRHQANHEEVGKFACVVCRKRFTRSDLLNRHRRIHNPQPESSNPHGTVVGYSSTSPPQPDVEDLSKQSIQDGAQSTFQETVGGPVTHGSDDVYNQMRQEPGAFIDQGHAAHAGYQSLLPPDDVQNPHSLMVPSNAAQTQGLTSLMEAALTPQDGYTFTPAENFNPSLWGGFMLFSDNSNAYMGSYDADISWALGSSNTGSSPDNHHEHDTMHAVDSFTDNPYQYQAVPYRQDDVSHLDAADNEDEDTNDWPDKVINSSHAQHRASRIVPLHLLPVSWQLVLDEARSSGLDATTIRPYQHINNPLHASLLSALDGANYRNEMSRPEISDAMFPPAEALDFFLRLYIRYIHPRFPVLHLPTFDIYNSPPLLLLAMMFLGSSHSRSDRGRFSRVFYDHLRIACFRMQEVDSKFLRSVDNILTYFLLCLAGTWSGSKQAYEFAEGSRGILITACRRSRLMDCRPAARVDVKHFQRPGISQLDAFWLAWAETEKRKRLGLSIYIFDCQYPALFNNQPYVSKAETTNCVFPCPEEYWEAATSESWEMLVGVVDGPPPTFYLHALNACLLRKWVKPPPPIPKTGGDFGKIVLIYAIHTHIFEWRQSTSMLNPTGLMGTFGNSAMPIGEGLKERRRWLVDGLDSWAECYQSLGTSVAASLLHRLGYIALDVSLSDMHLVAGRSNNLNDGNFAEENLKHWANSEMANSTMSHVYSMLELCHHCINAGMVADSSYEVAVCLFTGGIVCWAYAKLKTNAPRGQYIEQVQKASAALGQMGCWRMCLMFGRILNSFEAQMAT</sequence>
<evidence type="ECO:0000313" key="11">
    <source>
        <dbReference type="Proteomes" id="UP000254866"/>
    </source>
</evidence>
<dbReference type="GO" id="GO:0000785">
    <property type="term" value="C:chromatin"/>
    <property type="evidence" value="ECO:0007669"/>
    <property type="project" value="TreeGrafter"/>
</dbReference>
<keyword evidence="3" id="KW-0677">Repeat</keyword>
<dbReference type="SUPFAM" id="SSF57667">
    <property type="entry name" value="beta-beta-alpha zinc fingers"/>
    <property type="match status" value="1"/>
</dbReference>
<accession>A0A370TT44</accession>
<dbReference type="EMBL" id="NPIC01000002">
    <property type="protein sequence ID" value="RDL38664.1"/>
    <property type="molecule type" value="Genomic_DNA"/>
</dbReference>
<evidence type="ECO:0000256" key="2">
    <source>
        <dbReference type="ARBA" id="ARBA00022723"/>
    </source>
</evidence>
<evidence type="ECO:0000256" key="3">
    <source>
        <dbReference type="ARBA" id="ARBA00022737"/>
    </source>
</evidence>
<dbReference type="RefSeq" id="XP_031871320.1">
    <property type="nucleotide sequence ID" value="XM_032011627.1"/>
</dbReference>
<dbReference type="Pfam" id="PF00096">
    <property type="entry name" value="zf-C2H2"/>
    <property type="match status" value="2"/>
</dbReference>
<feature type="compositionally biased region" description="Polar residues" evidence="8">
    <location>
        <begin position="117"/>
        <end position="134"/>
    </location>
</feature>
<keyword evidence="2" id="KW-0479">Metal-binding</keyword>
<dbReference type="GO" id="GO:0008270">
    <property type="term" value="F:zinc ion binding"/>
    <property type="evidence" value="ECO:0007669"/>
    <property type="project" value="UniProtKB-KW"/>
</dbReference>
<feature type="region of interest" description="Disordered" evidence="8">
    <location>
        <begin position="108"/>
        <end position="143"/>
    </location>
</feature>
<dbReference type="InterPro" id="IPR051059">
    <property type="entry name" value="VerF-like"/>
</dbReference>
<dbReference type="Proteomes" id="UP000254866">
    <property type="component" value="Unassembled WGS sequence"/>
</dbReference>
<dbReference type="PANTHER" id="PTHR40626">
    <property type="entry name" value="MIP31509P"/>
    <property type="match status" value="1"/>
</dbReference>
<evidence type="ECO:0000313" key="10">
    <source>
        <dbReference type="EMBL" id="RDL38664.1"/>
    </source>
</evidence>
<evidence type="ECO:0000256" key="4">
    <source>
        <dbReference type="ARBA" id="ARBA00022771"/>
    </source>
</evidence>
<evidence type="ECO:0000256" key="6">
    <source>
        <dbReference type="ARBA" id="ARBA00023242"/>
    </source>
</evidence>
<dbReference type="GO" id="GO:0006351">
    <property type="term" value="P:DNA-templated transcription"/>
    <property type="evidence" value="ECO:0007669"/>
    <property type="project" value="InterPro"/>
</dbReference>
<keyword evidence="4 7" id="KW-0863">Zinc-finger</keyword>
<dbReference type="GO" id="GO:0000981">
    <property type="term" value="F:DNA-binding transcription factor activity, RNA polymerase II-specific"/>
    <property type="evidence" value="ECO:0007669"/>
    <property type="project" value="InterPro"/>
</dbReference>
<gene>
    <name evidence="10" type="ORF">BP5553_03004</name>
</gene>
<feature type="compositionally biased region" description="Low complexity" evidence="8">
    <location>
        <begin position="24"/>
        <end position="41"/>
    </location>
</feature>
<keyword evidence="11" id="KW-1185">Reference proteome</keyword>
<dbReference type="SMART" id="SM00355">
    <property type="entry name" value="ZnF_C2H2"/>
    <property type="match status" value="2"/>
</dbReference>
<dbReference type="GO" id="GO:0005634">
    <property type="term" value="C:nucleus"/>
    <property type="evidence" value="ECO:0007669"/>
    <property type="project" value="UniProtKB-SubCell"/>
</dbReference>
<dbReference type="GO" id="GO:0000978">
    <property type="term" value="F:RNA polymerase II cis-regulatory region sequence-specific DNA binding"/>
    <property type="evidence" value="ECO:0007669"/>
    <property type="project" value="InterPro"/>
</dbReference>
<dbReference type="OrthoDB" id="1405595at2759"/>
<dbReference type="CDD" id="cd12148">
    <property type="entry name" value="fungal_TF_MHR"/>
    <property type="match status" value="1"/>
</dbReference>
<dbReference type="InterPro" id="IPR013087">
    <property type="entry name" value="Znf_C2H2_type"/>
</dbReference>
<evidence type="ECO:0000256" key="8">
    <source>
        <dbReference type="SAM" id="MobiDB-lite"/>
    </source>
</evidence>
<reference evidence="10 11" key="1">
    <citation type="journal article" date="2018" name="IMA Fungus">
        <title>IMA Genome-F 9: Draft genome sequence of Annulohypoxylon stygium, Aspergillus mulundensis, Berkeleyomyces basicola (syn. Thielaviopsis basicola), Ceratocystis smalleyi, two Cercospora beticola strains, Coleophoma cylindrospora, Fusarium fracticaudum, Phialophora cf. hyalina, and Morchella septimelata.</title>
        <authorList>
            <person name="Wingfield B.D."/>
            <person name="Bills G.F."/>
            <person name="Dong Y."/>
            <person name="Huang W."/>
            <person name="Nel W.J."/>
            <person name="Swalarsk-Parry B.S."/>
            <person name="Vaghefi N."/>
            <person name="Wilken P.M."/>
            <person name="An Z."/>
            <person name="de Beer Z.W."/>
            <person name="De Vos L."/>
            <person name="Chen L."/>
            <person name="Duong T.A."/>
            <person name="Gao Y."/>
            <person name="Hammerbacher A."/>
            <person name="Kikkert J.R."/>
            <person name="Li Y."/>
            <person name="Li H."/>
            <person name="Li K."/>
            <person name="Li Q."/>
            <person name="Liu X."/>
            <person name="Ma X."/>
            <person name="Naidoo K."/>
            <person name="Pethybridge S.J."/>
            <person name="Sun J."/>
            <person name="Steenkamp E.T."/>
            <person name="van der Nest M.A."/>
            <person name="van Wyk S."/>
            <person name="Wingfield M.J."/>
            <person name="Xiong C."/>
            <person name="Yue Q."/>
            <person name="Zhang X."/>
        </authorList>
    </citation>
    <scope>NUCLEOTIDE SEQUENCE [LARGE SCALE GENOMIC DNA]</scope>
    <source>
        <strain evidence="10 11">BP 5553</strain>
    </source>
</reference>
<dbReference type="GeneID" id="43595853"/>
<organism evidence="10 11">
    <name type="scientific">Venustampulla echinocandica</name>
    <dbReference type="NCBI Taxonomy" id="2656787"/>
    <lineage>
        <taxon>Eukaryota</taxon>
        <taxon>Fungi</taxon>
        <taxon>Dikarya</taxon>
        <taxon>Ascomycota</taxon>
        <taxon>Pezizomycotina</taxon>
        <taxon>Leotiomycetes</taxon>
        <taxon>Helotiales</taxon>
        <taxon>Pleuroascaceae</taxon>
        <taxon>Venustampulla</taxon>
    </lineage>
</organism>
<dbReference type="PANTHER" id="PTHR40626:SF35">
    <property type="entry name" value="FINGER DOMAIN PROTEIN, PUTATIVE-RELATED"/>
    <property type="match status" value="1"/>
</dbReference>
<dbReference type="FunFam" id="3.30.160.60:FF:000446">
    <property type="entry name" value="Zinc finger protein"/>
    <property type="match status" value="1"/>
</dbReference>
<protein>
    <recommendedName>
        <fullName evidence="9">C2H2-type domain-containing protein</fullName>
    </recommendedName>
</protein>
<dbReference type="InterPro" id="IPR007219">
    <property type="entry name" value="XnlR_reg_dom"/>
</dbReference>
<proteinExistence type="predicted"/>
<name>A0A370TT44_9HELO</name>
<dbReference type="AlphaFoldDB" id="A0A370TT44"/>
<keyword evidence="5" id="KW-0862">Zinc</keyword>
<comment type="caution">
    <text evidence="10">The sequence shown here is derived from an EMBL/GenBank/DDBJ whole genome shotgun (WGS) entry which is preliminary data.</text>
</comment>
<comment type="subcellular location">
    <subcellularLocation>
        <location evidence="1">Nucleus</location>
    </subcellularLocation>
</comment>
<dbReference type="PROSITE" id="PS50157">
    <property type="entry name" value="ZINC_FINGER_C2H2_2"/>
    <property type="match status" value="2"/>
</dbReference>
<evidence type="ECO:0000256" key="1">
    <source>
        <dbReference type="ARBA" id="ARBA00004123"/>
    </source>
</evidence>
<feature type="domain" description="C2H2-type" evidence="9">
    <location>
        <begin position="64"/>
        <end position="86"/>
    </location>
</feature>
<feature type="domain" description="C2H2-type" evidence="9">
    <location>
        <begin position="92"/>
        <end position="119"/>
    </location>
</feature>
<dbReference type="InterPro" id="IPR036236">
    <property type="entry name" value="Znf_C2H2_sf"/>
</dbReference>
<keyword evidence="6" id="KW-0539">Nucleus</keyword>
<dbReference type="Pfam" id="PF04082">
    <property type="entry name" value="Fungal_trans"/>
    <property type="match status" value="1"/>
</dbReference>
<evidence type="ECO:0000256" key="7">
    <source>
        <dbReference type="PROSITE-ProRule" id="PRU00042"/>
    </source>
</evidence>
<evidence type="ECO:0000259" key="9">
    <source>
        <dbReference type="PROSITE" id="PS50157"/>
    </source>
</evidence>
<evidence type="ECO:0000256" key="5">
    <source>
        <dbReference type="ARBA" id="ARBA00022833"/>
    </source>
</evidence>
<dbReference type="STRING" id="2656787.A0A370TT44"/>
<feature type="region of interest" description="Disordered" evidence="8">
    <location>
        <begin position="1"/>
        <end position="68"/>
    </location>
</feature>
<dbReference type="PROSITE" id="PS00028">
    <property type="entry name" value="ZINC_FINGER_C2H2_1"/>
    <property type="match status" value="1"/>
</dbReference>
<dbReference type="Gene3D" id="3.30.160.60">
    <property type="entry name" value="Classic Zinc Finger"/>
    <property type="match status" value="1"/>
</dbReference>